<dbReference type="EMBL" id="MN240357">
    <property type="protein sequence ID" value="QVY58237.1"/>
    <property type="molecule type" value="Genomic_DNA"/>
</dbReference>
<accession>A0A8E7PGH3</accession>
<keyword evidence="2" id="KW-0694">RNA-binding</keyword>
<evidence type="ECO:0000256" key="4">
    <source>
        <dbReference type="ARBA" id="ARBA00023274"/>
    </source>
</evidence>
<keyword evidence="7" id="KW-0934">Plastid</keyword>
<dbReference type="Pfam" id="PF00366">
    <property type="entry name" value="Ribosomal_S17"/>
    <property type="match status" value="1"/>
</dbReference>
<dbReference type="AlphaFoldDB" id="A0A8E7PGH3"/>
<dbReference type="InterPro" id="IPR000266">
    <property type="entry name" value="Ribosomal_uS17"/>
</dbReference>
<gene>
    <name evidence="7" type="primary">rps17</name>
</gene>
<reference evidence="7" key="2">
    <citation type="journal article" date="2021" name="Genomics">
        <title>Comparative analysis of mitochondrial genomes of Nirvanini and Evacanthini (Hemiptera: Cicadellidae) reveals an explicit evolutionary relationship.</title>
        <authorList>
            <person name="Du Y."/>
            <person name="Liang Z."/>
            <person name="Dietrich C.H."/>
            <person name="Dai W."/>
        </authorList>
    </citation>
    <scope>NUCLEOTIDE SEQUENCE</scope>
</reference>
<evidence type="ECO:0000256" key="5">
    <source>
        <dbReference type="ARBA" id="ARBA00035251"/>
    </source>
</evidence>
<evidence type="ECO:0000256" key="3">
    <source>
        <dbReference type="ARBA" id="ARBA00022980"/>
    </source>
</evidence>
<proteinExistence type="inferred from homology"/>
<evidence type="ECO:0000256" key="1">
    <source>
        <dbReference type="ARBA" id="ARBA00002932"/>
    </source>
</evidence>
<keyword evidence="4" id="KW-0687">Ribonucleoprotein</keyword>
<evidence type="ECO:0000256" key="6">
    <source>
        <dbReference type="ARBA" id="ARBA00035308"/>
    </source>
</evidence>
<dbReference type="GO" id="GO:0003723">
    <property type="term" value="F:RNA binding"/>
    <property type="evidence" value="ECO:0007669"/>
    <property type="project" value="UniProtKB-KW"/>
</dbReference>
<comment type="function">
    <text evidence="1">One of the primary rRNA binding proteins, it binds specifically to the 5'-end of 16S ribosomal RNA.</text>
</comment>
<dbReference type="InterPro" id="IPR019984">
    <property type="entry name" value="Ribosomal_uS17_bact/chlr"/>
</dbReference>
<dbReference type="PANTHER" id="PTHR10744">
    <property type="entry name" value="40S RIBOSOMAL PROTEIN S11 FAMILY MEMBER"/>
    <property type="match status" value="1"/>
</dbReference>
<dbReference type="PANTHER" id="PTHR10744:SF1">
    <property type="entry name" value="SMALL RIBOSOMAL SUBUNIT PROTEIN US17M"/>
    <property type="match status" value="1"/>
</dbReference>
<organism evidence="7">
    <name type="scientific">Eucheuma denticulatum</name>
    <dbReference type="NCBI Taxonomy" id="305493"/>
    <lineage>
        <taxon>Eukaryota</taxon>
        <taxon>Rhodophyta</taxon>
        <taxon>Florideophyceae</taxon>
        <taxon>Rhodymeniophycidae</taxon>
        <taxon>Gigartinales</taxon>
        <taxon>Solieriaceae</taxon>
        <taxon>Eucheuma</taxon>
    </lineage>
</organism>
<reference evidence="7" key="1">
    <citation type="submission" date="2019-07" db="EMBL/GenBank/DDBJ databases">
        <authorList>
            <person name="Zhang J."/>
            <person name="Liu T."/>
        </authorList>
    </citation>
    <scope>NUCLEOTIDE SEQUENCE</scope>
</reference>
<dbReference type="GO" id="GO:0022627">
    <property type="term" value="C:cytosolic small ribosomal subunit"/>
    <property type="evidence" value="ECO:0007669"/>
    <property type="project" value="TreeGrafter"/>
</dbReference>
<dbReference type="HAMAP" id="MF_01345_B">
    <property type="entry name" value="Ribosomal_uS17_B"/>
    <property type="match status" value="1"/>
</dbReference>
<sequence length="79" mass="9199">MPTQENIGIVISNKMHKTITVAVKTKVAHKKYSKTITKTNKYYVHDEKNQCDIGDIVKIQATKPISKKKRWKFVDRIIK</sequence>
<evidence type="ECO:0000256" key="2">
    <source>
        <dbReference type="ARBA" id="ARBA00022884"/>
    </source>
</evidence>
<dbReference type="NCBIfam" id="NF004123">
    <property type="entry name" value="PRK05610.1"/>
    <property type="match status" value="1"/>
</dbReference>
<dbReference type="NCBIfam" id="TIGR03635">
    <property type="entry name" value="uS17_bact"/>
    <property type="match status" value="1"/>
</dbReference>
<geneLocation type="plastid" evidence="7"/>
<dbReference type="GO" id="GO:0006412">
    <property type="term" value="P:translation"/>
    <property type="evidence" value="ECO:0007669"/>
    <property type="project" value="InterPro"/>
</dbReference>
<keyword evidence="3 7" id="KW-0689">Ribosomal protein</keyword>
<evidence type="ECO:0000313" key="7">
    <source>
        <dbReference type="EMBL" id="QVY58237.1"/>
    </source>
</evidence>
<dbReference type="CDD" id="cd00364">
    <property type="entry name" value="Ribosomal_uS17"/>
    <property type="match status" value="1"/>
</dbReference>
<name>A0A8E7PGH3_9FLOR</name>
<dbReference type="GO" id="GO:0003735">
    <property type="term" value="F:structural constituent of ribosome"/>
    <property type="evidence" value="ECO:0007669"/>
    <property type="project" value="InterPro"/>
</dbReference>
<protein>
    <recommendedName>
        <fullName evidence="5">Small ribosomal subunit protein uS17c</fullName>
    </recommendedName>
    <alternativeName>
        <fullName evidence="6">30S ribosomal protein S17, chloroplastic</fullName>
    </alternativeName>
</protein>